<dbReference type="Proteomes" id="UP001382935">
    <property type="component" value="Chromosome"/>
</dbReference>
<evidence type="ECO:0000256" key="3">
    <source>
        <dbReference type="ARBA" id="ARBA00022989"/>
    </source>
</evidence>
<dbReference type="InterPro" id="IPR001129">
    <property type="entry name" value="Membr-assoc_MAPEG"/>
</dbReference>
<feature type="transmembrane region" description="Helical" evidence="5">
    <location>
        <begin position="70"/>
        <end position="96"/>
    </location>
</feature>
<evidence type="ECO:0000256" key="4">
    <source>
        <dbReference type="ARBA" id="ARBA00023136"/>
    </source>
</evidence>
<dbReference type="Gene3D" id="1.20.120.550">
    <property type="entry name" value="Membrane associated eicosanoid/glutathione metabolism-like domain"/>
    <property type="match status" value="1"/>
</dbReference>
<evidence type="ECO:0000313" key="6">
    <source>
        <dbReference type="EMBL" id="WWM71117.1"/>
    </source>
</evidence>
<gene>
    <name evidence="6" type="ORF">V6R86_10645</name>
</gene>
<name>A0ABZ2G5C2_9SPHN</name>
<proteinExistence type="predicted"/>
<dbReference type="EMBL" id="CP145607">
    <property type="protein sequence ID" value="WWM71117.1"/>
    <property type="molecule type" value="Genomic_DNA"/>
</dbReference>
<comment type="subcellular location">
    <subcellularLocation>
        <location evidence="1">Membrane</location>
    </subcellularLocation>
</comment>
<sequence length="139" mass="15081">MLGPVVALVAWSLVMLVWMAIARAGAFKRLGVSLRTIPAGSRGSALDNSPEAKAQWKAHNYNHLMEQPTLFYAIVLALAVMGFDHPMNVLLAWGYVGLRIIHSIVQATINVVAIRLSLFALSTLCLAALTLHAAIALWH</sequence>
<dbReference type="SUPFAM" id="SSF161084">
    <property type="entry name" value="MAPEG domain-like"/>
    <property type="match status" value="1"/>
</dbReference>
<accession>A0ABZ2G5C2</accession>
<keyword evidence="2 5" id="KW-0812">Transmembrane</keyword>
<protein>
    <submittedName>
        <fullName evidence="6">MAPEG family protein</fullName>
    </submittedName>
</protein>
<reference evidence="6 7" key="1">
    <citation type="submission" date="2024-02" db="EMBL/GenBank/DDBJ databases">
        <title>Full genome sequence of Sphingomonas kaistensis.</title>
        <authorList>
            <person name="Poletto B.L."/>
            <person name="Silva G."/>
            <person name="Galante D."/>
            <person name="Campos K.R."/>
            <person name="Santos M.B.N."/>
            <person name="Sacchi C.T."/>
        </authorList>
    </citation>
    <scope>NUCLEOTIDE SEQUENCE [LARGE SCALE GENOMIC DNA]</scope>
    <source>
        <strain evidence="6 7">MA4R</strain>
    </source>
</reference>
<keyword evidence="4 5" id="KW-0472">Membrane</keyword>
<keyword evidence="7" id="KW-1185">Reference proteome</keyword>
<dbReference type="InterPro" id="IPR023352">
    <property type="entry name" value="MAPEG-like_dom_sf"/>
</dbReference>
<keyword evidence="3 5" id="KW-1133">Transmembrane helix</keyword>
<evidence type="ECO:0000256" key="2">
    <source>
        <dbReference type="ARBA" id="ARBA00022692"/>
    </source>
</evidence>
<dbReference type="Pfam" id="PF01124">
    <property type="entry name" value="MAPEG"/>
    <property type="match status" value="1"/>
</dbReference>
<evidence type="ECO:0000313" key="7">
    <source>
        <dbReference type="Proteomes" id="UP001382935"/>
    </source>
</evidence>
<organism evidence="6 7">
    <name type="scientific">Sphingomonas kaistensis</name>
    <dbReference type="NCBI Taxonomy" id="298708"/>
    <lineage>
        <taxon>Bacteria</taxon>
        <taxon>Pseudomonadati</taxon>
        <taxon>Pseudomonadota</taxon>
        <taxon>Alphaproteobacteria</taxon>
        <taxon>Sphingomonadales</taxon>
        <taxon>Sphingomonadaceae</taxon>
        <taxon>Sphingomonas</taxon>
    </lineage>
</organism>
<evidence type="ECO:0000256" key="1">
    <source>
        <dbReference type="ARBA" id="ARBA00004370"/>
    </source>
</evidence>
<dbReference type="RefSeq" id="WP_338504414.1">
    <property type="nucleotide sequence ID" value="NZ_CP145607.1"/>
</dbReference>
<evidence type="ECO:0000256" key="5">
    <source>
        <dbReference type="SAM" id="Phobius"/>
    </source>
</evidence>
<feature type="transmembrane region" description="Helical" evidence="5">
    <location>
        <begin position="116"/>
        <end position="138"/>
    </location>
</feature>